<name>A0A840WTL3_9ACTN</name>
<feature type="domain" description="Putative restriction endonuclease" evidence="1">
    <location>
        <begin position="6"/>
        <end position="166"/>
    </location>
</feature>
<evidence type="ECO:0000259" key="1">
    <source>
        <dbReference type="Pfam" id="PF05685"/>
    </source>
</evidence>
<dbReference type="CDD" id="cd06260">
    <property type="entry name" value="DUF820-like"/>
    <property type="match status" value="1"/>
</dbReference>
<dbReference type="AlphaFoldDB" id="A0A840WTL3"/>
<dbReference type="PANTHER" id="PTHR35400">
    <property type="entry name" value="SLR1083 PROTEIN"/>
    <property type="match status" value="1"/>
</dbReference>
<keyword evidence="2" id="KW-0540">Nuclease</keyword>
<dbReference type="EMBL" id="JACHDO010000001">
    <property type="protein sequence ID" value="MBB5494897.1"/>
    <property type="molecule type" value="Genomic_DNA"/>
</dbReference>
<dbReference type="Proteomes" id="UP000579647">
    <property type="component" value="Unassembled WGS sequence"/>
</dbReference>
<dbReference type="Gene3D" id="3.90.1570.10">
    <property type="entry name" value="tt1808, chain A"/>
    <property type="match status" value="1"/>
</dbReference>
<dbReference type="PANTHER" id="PTHR35400:SF3">
    <property type="entry name" value="SLL1072 PROTEIN"/>
    <property type="match status" value="1"/>
</dbReference>
<dbReference type="InterPro" id="IPR008538">
    <property type="entry name" value="Uma2"/>
</dbReference>
<dbReference type="Pfam" id="PF05685">
    <property type="entry name" value="Uma2"/>
    <property type="match status" value="1"/>
</dbReference>
<gene>
    <name evidence="2" type="ORF">HNR07_006034</name>
</gene>
<proteinExistence type="predicted"/>
<dbReference type="InterPro" id="IPR011335">
    <property type="entry name" value="Restrct_endonuc-II-like"/>
</dbReference>
<sequence>MTVTVQQFEPIALVAEHEDVKLEFVNGRIWAEGGTDGGHNSILTWLFRQFMAHRTDLDLIQGQGLKIDTYRNGRARPDGVLAPVGHFDGKGEWADPKGVLAVIEVTSWDADTHARDRVEKPAAYAATEIPVYLLVDRDMNSVVVHSRPERGEYQDRSRHVYGDEVGIPGTGITLDTDGLKKWFAR</sequence>
<keyword evidence="3" id="KW-1185">Reference proteome</keyword>
<dbReference type="SUPFAM" id="SSF52980">
    <property type="entry name" value="Restriction endonuclease-like"/>
    <property type="match status" value="1"/>
</dbReference>
<dbReference type="RefSeq" id="WP_184369044.1">
    <property type="nucleotide sequence ID" value="NZ_BAAAKM010000052.1"/>
</dbReference>
<evidence type="ECO:0000313" key="2">
    <source>
        <dbReference type="EMBL" id="MBB5494897.1"/>
    </source>
</evidence>
<protein>
    <submittedName>
        <fullName evidence="2">Uma2 family endonuclease</fullName>
    </submittedName>
</protein>
<evidence type="ECO:0000313" key="3">
    <source>
        <dbReference type="Proteomes" id="UP000579647"/>
    </source>
</evidence>
<accession>A0A840WTL3</accession>
<comment type="caution">
    <text evidence="2">The sequence shown here is derived from an EMBL/GenBank/DDBJ whole genome shotgun (WGS) entry which is preliminary data.</text>
</comment>
<dbReference type="GO" id="GO:0004519">
    <property type="term" value="F:endonuclease activity"/>
    <property type="evidence" value="ECO:0007669"/>
    <property type="project" value="UniProtKB-KW"/>
</dbReference>
<keyword evidence="2" id="KW-0255">Endonuclease</keyword>
<organism evidence="2 3">
    <name type="scientific">Nocardiopsis metallicus</name>
    <dbReference type="NCBI Taxonomy" id="179819"/>
    <lineage>
        <taxon>Bacteria</taxon>
        <taxon>Bacillati</taxon>
        <taxon>Actinomycetota</taxon>
        <taxon>Actinomycetes</taxon>
        <taxon>Streptosporangiales</taxon>
        <taxon>Nocardiopsidaceae</taxon>
        <taxon>Nocardiopsis</taxon>
    </lineage>
</organism>
<reference evidence="2 3" key="1">
    <citation type="submission" date="2020-08" db="EMBL/GenBank/DDBJ databases">
        <title>Sequencing the genomes of 1000 actinobacteria strains.</title>
        <authorList>
            <person name="Klenk H.-P."/>
        </authorList>
    </citation>
    <scope>NUCLEOTIDE SEQUENCE [LARGE SCALE GENOMIC DNA]</scope>
    <source>
        <strain evidence="2 3">DSM 44598</strain>
    </source>
</reference>
<keyword evidence="2" id="KW-0378">Hydrolase</keyword>
<dbReference type="InterPro" id="IPR012296">
    <property type="entry name" value="Nuclease_put_TT1808"/>
</dbReference>